<evidence type="ECO:0000313" key="7">
    <source>
        <dbReference type="Proteomes" id="UP000039324"/>
    </source>
</evidence>
<evidence type="ECO:0000313" key="6">
    <source>
        <dbReference type="EMBL" id="CEO99699.1"/>
    </source>
</evidence>
<dbReference type="OrthoDB" id="6109at2759"/>
<dbReference type="EMBL" id="CDSF01000092">
    <property type="protein sequence ID" value="CEO99699.1"/>
    <property type="molecule type" value="Genomic_DNA"/>
</dbReference>
<dbReference type="Pfam" id="PF03178">
    <property type="entry name" value="CPSF_A"/>
    <property type="match status" value="1"/>
</dbReference>
<dbReference type="InterPro" id="IPR018846">
    <property type="entry name" value="Beta-prop_RSE1/DDB1/CPSF1_1st"/>
</dbReference>
<dbReference type="GO" id="GO:0005634">
    <property type="term" value="C:nucleus"/>
    <property type="evidence" value="ECO:0007669"/>
    <property type="project" value="UniProtKB-SubCell"/>
</dbReference>
<evidence type="ECO:0000259" key="3">
    <source>
        <dbReference type="Pfam" id="PF03178"/>
    </source>
</evidence>
<dbReference type="GO" id="GO:0003676">
    <property type="term" value="F:nucleic acid binding"/>
    <property type="evidence" value="ECO:0007669"/>
    <property type="project" value="InterPro"/>
</dbReference>
<evidence type="ECO:0000256" key="2">
    <source>
        <dbReference type="ARBA" id="ARBA00023242"/>
    </source>
</evidence>
<name>A0A0G4IX65_PLABS</name>
<evidence type="ECO:0000259" key="5">
    <source>
        <dbReference type="Pfam" id="PF23726"/>
    </source>
</evidence>
<evidence type="ECO:0008006" key="8">
    <source>
        <dbReference type="Google" id="ProtNLM"/>
    </source>
</evidence>
<evidence type="ECO:0000259" key="4">
    <source>
        <dbReference type="Pfam" id="PF10433"/>
    </source>
</evidence>
<dbReference type="AlphaFoldDB" id="A0A0G4IX65"/>
<keyword evidence="7" id="KW-1185">Reference proteome</keyword>
<accession>A0A0G4IX65</accession>
<evidence type="ECO:0000256" key="1">
    <source>
        <dbReference type="ARBA" id="ARBA00004123"/>
    </source>
</evidence>
<dbReference type="Pfam" id="PF10433">
    <property type="entry name" value="Beta-prop_RSE1_1st"/>
    <property type="match status" value="1"/>
</dbReference>
<feature type="domain" description="RSE1/DDB1/CPSF1 C-terminal" evidence="3">
    <location>
        <begin position="852"/>
        <end position="1172"/>
    </location>
</feature>
<dbReference type="Proteomes" id="UP000039324">
    <property type="component" value="Unassembled WGS sequence"/>
</dbReference>
<organism evidence="6 7">
    <name type="scientific">Plasmodiophora brassicae</name>
    <name type="common">Clubroot disease agent</name>
    <dbReference type="NCBI Taxonomy" id="37360"/>
    <lineage>
        <taxon>Eukaryota</taxon>
        <taxon>Sar</taxon>
        <taxon>Rhizaria</taxon>
        <taxon>Endomyxa</taxon>
        <taxon>Phytomyxea</taxon>
        <taxon>Plasmodiophorida</taxon>
        <taxon>Plasmodiophoridae</taxon>
        <taxon>Plasmodiophora</taxon>
    </lineage>
</organism>
<dbReference type="PANTHER" id="PTHR10644">
    <property type="entry name" value="DNA REPAIR/RNA PROCESSING CPSF FAMILY"/>
    <property type="match status" value="1"/>
</dbReference>
<comment type="subcellular location">
    <subcellularLocation>
        <location evidence="1">Nucleus</location>
    </subcellularLocation>
</comment>
<feature type="domain" description="RSE1/DDB1/CPSF1 first beta-propeller" evidence="4">
    <location>
        <begin position="21"/>
        <end position="389"/>
    </location>
</feature>
<protein>
    <recommendedName>
        <fullName evidence="8">Cleavage/polyadenylation specificity factor A subunit C-terminal domain-containing protein</fullName>
    </recommendedName>
</protein>
<dbReference type="InterPro" id="IPR004871">
    <property type="entry name" value="RSE1/DDB1/CPSF1_C"/>
</dbReference>
<dbReference type="Pfam" id="PF23726">
    <property type="entry name" value="Beta-prop_RSE1_2nd"/>
    <property type="match status" value="1"/>
</dbReference>
<gene>
    <name evidence="6" type="ORF">PBRA_007432</name>
</gene>
<proteinExistence type="predicted"/>
<dbReference type="InterPro" id="IPR058543">
    <property type="entry name" value="Beta-prop_RSE1/DDB1/CPSF1_2nd"/>
</dbReference>
<dbReference type="OMA" id="PMTKFKL"/>
<reference evidence="6 7" key="1">
    <citation type="submission" date="2015-02" db="EMBL/GenBank/DDBJ databases">
        <authorList>
            <person name="Chooi Y.-H."/>
        </authorList>
    </citation>
    <scope>NUCLEOTIDE SEQUENCE [LARGE SCALE GENOMIC DNA]</scope>
    <source>
        <strain evidence="6">E3</strain>
    </source>
</reference>
<feature type="domain" description="RSE1/DDB1/CPSF1 second beta-propeller" evidence="5">
    <location>
        <begin position="482"/>
        <end position="770"/>
    </location>
</feature>
<dbReference type="STRING" id="37360.A0A0G4IX65"/>
<dbReference type="Gene3D" id="2.130.10.10">
    <property type="entry name" value="YVTN repeat-like/Quinoprotein amine dehydrogenase"/>
    <property type="match status" value="3"/>
</dbReference>
<dbReference type="InterPro" id="IPR050358">
    <property type="entry name" value="RSE1/DDB1/CFT1"/>
</dbReference>
<dbReference type="InterPro" id="IPR015943">
    <property type="entry name" value="WD40/YVTN_repeat-like_dom_sf"/>
</dbReference>
<keyword evidence="2" id="KW-0539">Nucleus</keyword>
<sequence length="1211" mass="131121">MTSAYASVQQWHHANAVHLACKADLFDQRPSLVVVRSNVVEVYAVVDDRPLRLRHRLVLQGTPVDVKPARFPGSQRDSLLLTFMDALLSRLDFNPETNRFETTAMHAYEMPKRKLGGVNDFQPPLLCVDPQQRCSAYVVASDSIMIWPFTDRVEFGAVHVTSDAPKGVVSQHGVETRAGLVVDLSEYGVDRIKAITFLNGFLEPSVLVLHDPEHTWAGRTAAKPSTCVLTSISISLDTGKHWLIANEKGLPYDAESLLALPMPVGGALVFSSNLVMYHKQKMEAALSVNEFGDRVTTLRVSPTQPTHCAPFCMERAAVAALAPDAFVIGTRAGDLHLLTLQTLGDSIRSMDVTRVTRSHIASCLCALSPSLLFIGSKLGDSLLVRYETTTVEVDVSSGAPDGDRQPDRDDAAMDILFRETPGADRRVVPTLSATVRDSLFCVAPLTRIRMTQSGTPARAEMVACSGYDRTGALLVLDDCVRPTQLASFDIKQPATGCWSLLADDDALYPTFVVIGQESRTLVRRSTGDELLTVDQSGFCTEEATVAAGNVAGRERIVQVLRRSVRLLRADTTATLIAEIAVDGVVQSAHVCDPFVALLLDDGSLLFGDAAAPALTLERVPRDTAPVAIALYRDRGTSGLFSARSMADPQASAGLLCNEVGGADDDDAPVAAADEEQQQRVRFLLVDTLCDDDLARPVLIAALANDDILIYNAFPSPAGHAPVPLAWSRFDHGRLTRPLMASGVVSTAPFAVKFDAIAGRSGVFVGGVRPCTLRVCTLPDGVAYEGGMAVRRKPLRATPILLTFHVDSGMVALLTLRKAPVWSVEEVTARSVPVQDNRCALHLCRNGSFDIVDTFDEMEHDGEETILAVEDAPLAVGGAADGKRIPFLAVGTANVESEEVQCRGRILLFRVHDTTPSDATGAGMRLNLAFESKEIGPISAIAAVQGCLCVAVGLRVVMYRWDADRLVGCAFFDADFYAVSLAAAKGFIVLADVYNSAYLLYWEPRLKQVMLLGRDPVYTEVYAADFLIDGDDLSVVVADAHGNLRLVGYAPYRPDSLGGRRLLRRADIHLGTRVTSFVRLRGRDLSGMTVSRGGRYPLVGAGIDGSVSCLAPVTETLYRRLYSLTTLLTFQVRHLGGLNPRQYRAWKAAGRGDILTTNCVRNVVDIDFLLRFAGLDYALQGQLAQSIGTTPDQIVDNLLQLQLSSSMQPYLA</sequence>